<organism evidence="1 2">
    <name type="scientific">Pieris macdunnoughi</name>
    <dbReference type="NCBI Taxonomy" id="345717"/>
    <lineage>
        <taxon>Eukaryota</taxon>
        <taxon>Metazoa</taxon>
        <taxon>Ecdysozoa</taxon>
        <taxon>Arthropoda</taxon>
        <taxon>Hexapoda</taxon>
        <taxon>Insecta</taxon>
        <taxon>Pterygota</taxon>
        <taxon>Neoptera</taxon>
        <taxon>Endopterygota</taxon>
        <taxon>Lepidoptera</taxon>
        <taxon>Glossata</taxon>
        <taxon>Ditrysia</taxon>
        <taxon>Papilionoidea</taxon>
        <taxon>Pieridae</taxon>
        <taxon>Pierinae</taxon>
        <taxon>Pieris</taxon>
    </lineage>
</organism>
<sequence>MRVFMLWHPNPRNVKVITRKVKADRLCCTGHLERMEEDWSVNKAYLGILMDQQPRYRLIAIKQAAAQDRCLVSKAKTLRVVVPEE</sequence>
<reference evidence="1" key="1">
    <citation type="submission" date="2021-02" db="EMBL/GenBank/DDBJ databases">
        <authorList>
            <person name="Steward A R."/>
        </authorList>
    </citation>
    <scope>NUCLEOTIDE SEQUENCE</scope>
</reference>
<dbReference type="Proteomes" id="UP000663880">
    <property type="component" value="Unassembled WGS sequence"/>
</dbReference>
<dbReference type="AlphaFoldDB" id="A0A821RHY6"/>
<accession>A0A821RHY6</accession>
<keyword evidence="2" id="KW-1185">Reference proteome</keyword>
<proteinExistence type="predicted"/>
<evidence type="ECO:0000313" key="1">
    <source>
        <dbReference type="EMBL" id="CAF4841881.1"/>
    </source>
</evidence>
<name>A0A821RHY6_9NEOP</name>
<gene>
    <name evidence="1" type="ORF">PMACD_LOCUS6244</name>
</gene>
<dbReference type="OrthoDB" id="8037155at2759"/>
<protein>
    <submittedName>
        <fullName evidence="1">Uncharacterized protein</fullName>
    </submittedName>
</protein>
<evidence type="ECO:0000313" key="2">
    <source>
        <dbReference type="Proteomes" id="UP000663880"/>
    </source>
</evidence>
<dbReference type="EMBL" id="CAJOBZ010000013">
    <property type="protein sequence ID" value="CAF4841881.1"/>
    <property type="molecule type" value="Genomic_DNA"/>
</dbReference>
<comment type="caution">
    <text evidence="1">The sequence shown here is derived from an EMBL/GenBank/DDBJ whole genome shotgun (WGS) entry which is preliminary data.</text>
</comment>